<comment type="caution">
    <text evidence="1">The sequence shown here is derived from an EMBL/GenBank/DDBJ whole genome shotgun (WGS) entry which is preliminary data.</text>
</comment>
<organism evidence="1">
    <name type="scientific">marine sediment metagenome</name>
    <dbReference type="NCBI Taxonomy" id="412755"/>
    <lineage>
        <taxon>unclassified sequences</taxon>
        <taxon>metagenomes</taxon>
        <taxon>ecological metagenomes</taxon>
    </lineage>
</organism>
<dbReference type="EMBL" id="LAZR01008598">
    <property type="protein sequence ID" value="KKM77731.1"/>
    <property type="molecule type" value="Genomic_DNA"/>
</dbReference>
<proteinExistence type="predicted"/>
<gene>
    <name evidence="1" type="ORF">LCGC14_1367050</name>
</gene>
<protein>
    <submittedName>
        <fullName evidence="1">Uncharacterized protein</fullName>
    </submittedName>
</protein>
<dbReference type="AlphaFoldDB" id="A0A0F9KSF4"/>
<sequence length="182" mass="21028">MKEIDFKKITLEKLAAIISEKLRKHSIDSILVGGGCVSIYSLNRYQSYDLDYVTYEDMKKVAKALNELDFYEKGGCFIHKGCDYYIEFVAPPIAIGNEPIVNYEYHQTPLGTIKMLTPTDSVKDRLAAFYHWDDKQSLDQALIICITIAQKIDIAEIKRWSKHEGHLKKFKIFIEQLKKNSN</sequence>
<reference evidence="1" key="1">
    <citation type="journal article" date="2015" name="Nature">
        <title>Complex archaea that bridge the gap between prokaryotes and eukaryotes.</title>
        <authorList>
            <person name="Spang A."/>
            <person name="Saw J.H."/>
            <person name="Jorgensen S.L."/>
            <person name="Zaremba-Niedzwiedzka K."/>
            <person name="Martijn J."/>
            <person name="Lind A.E."/>
            <person name="van Eijk R."/>
            <person name="Schleper C."/>
            <person name="Guy L."/>
            <person name="Ettema T.J."/>
        </authorList>
    </citation>
    <scope>NUCLEOTIDE SEQUENCE</scope>
</reference>
<evidence type="ECO:0000313" key="1">
    <source>
        <dbReference type="EMBL" id="KKM77731.1"/>
    </source>
</evidence>
<name>A0A0F9KSF4_9ZZZZ</name>
<accession>A0A0F9KSF4</accession>